<dbReference type="EMBL" id="CP001281">
    <property type="protein sequence ID" value="ACK54825.1"/>
    <property type="molecule type" value="Genomic_DNA"/>
</dbReference>
<name>C4ZPH9_THASP</name>
<feature type="domain" description="Adenylyl/Guanylyl and SMODS C-terminal sensor" evidence="2">
    <location>
        <begin position="305"/>
        <end position="432"/>
    </location>
</feature>
<protein>
    <recommendedName>
        <fullName evidence="2">Adenylyl/Guanylyl and SMODS C-terminal sensor domain-containing protein</fullName>
    </recommendedName>
</protein>
<evidence type="ECO:0000259" key="2">
    <source>
        <dbReference type="Pfam" id="PF18134"/>
    </source>
</evidence>
<gene>
    <name evidence="3" type="ordered locus">Tmz1t_2084</name>
</gene>
<dbReference type="AlphaFoldDB" id="C4ZPH9"/>
<dbReference type="CDD" id="cd05400">
    <property type="entry name" value="NT_2-5OAS_ClassI-CCAase"/>
    <property type="match status" value="1"/>
</dbReference>
<dbReference type="Pfam" id="PF18134">
    <property type="entry name" value="AGS_C"/>
    <property type="match status" value="1"/>
</dbReference>
<dbReference type="KEGG" id="tmz:Tmz1t_2084"/>
<dbReference type="eggNOG" id="COG1746">
    <property type="taxonomic scope" value="Bacteria"/>
</dbReference>
<evidence type="ECO:0000313" key="4">
    <source>
        <dbReference type="Proteomes" id="UP000002186"/>
    </source>
</evidence>
<dbReference type="Pfam" id="PF18144">
    <property type="entry name" value="SMODS"/>
    <property type="match status" value="1"/>
</dbReference>
<dbReference type="InterPro" id="IPR043519">
    <property type="entry name" value="NT_sf"/>
</dbReference>
<dbReference type="InterPro" id="IPR006116">
    <property type="entry name" value="NT_2-5OAS_ClassI-CCAase"/>
</dbReference>
<keyword evidence="1" id="KW-0051">Antiviral defense</keyword>
<dbReference type="RefSeq" id="WP_012585347.1">
    <property type="nucleotide sequence ID" value="NC_011662.2"/>
</dbReference>
<reference evidence="4" key="1">
    <citation type="submission" date="2009-05" db="EMBL/GenBank/DDBJ databases">
        <title>Complete sequence of chromosome of Thauera sp. MZ1T.</title>
        <authorList>
            <consortium name="US DOE Joint Genome Institute"/>
            <person name="Lucas S."/>
            <person name="Copeland A."/>
            <person name="Lapidus A."/>
            <person name="Glavina del Rio T."/>
            <person name="Dalin E."/>
            <person name="Tice H."/>
            <person name="Bruce D."/>
            <person name="Goodwin L."/>
            <person name="Pitluck S."/>
            <person name="Sims D."/>
            <person name="Brettin T."/>
            <person name="Detter J.C."/>
            <person name="Han C."/>
            <person name="Larimer F."/>
            <person name="Land M."/>
            <person name="Hauser L."/>
            <person name="Kyrpides N."/>
            <person name="Mikhailova N."/>
            <person name="Sayler G.S."/>
        </authorList>
    </citation>
    <scope>NUCLEOTIDE SEQUENCE [LARGE SCALE GENOMIC DNA]</scope>
    <source>
        <strain evidence="4">MZ1T</strain>
    </source>
</reference>
<accession>C4ZPH9</accession>
<dbReference type="GO" id="GO:0016779">
    <property type="term" value="F:nucleotidyltransferase activity"/>
    <property type="evidence" value="ECO:0007669"/>
    <property type="project" value="InterPro"/>
</dbReference>
<evidence type="ECO:0000313" key="3">
    <source>
        <dbReference type="EMBL" id="ACK54825.1"/>
    </source>
</evidence>
<dbReference type="OrthoDB" id="2082416at2"/>
<dbReference type="HOGENOM" id="CLU_051351_1_0_4"/>
<organism evidence="3 4">
    <name type="scientific">Thauera aminoaromatica</name>
    <dbReference type="NCBI Taxonomy" id="164330"/>
    <lineage>
        <taxon>Bacteria</taxon>
        <taxon>Pseudomonadati</taxon>
        <taxon>Pseudomonadota</taxon>
        <taxon>Betaproteobacteria</taxon>
        <taxon>Rhodocyclales</taxon>
        <taxon>Zoogloeaceae</taxon>
        <taxon>Thauera</taxon>
    </lineage>
</organism>
<reference evidence="3 4" key="2">
    <citation type="journal article" date="2012" name="Stand. Genomic Sci.">
        <title>Complete genome sequence of Thauera aminoaromatica strain MZ1T.</title>
        <authorList>
            <person name="Jiang K."/>
            <person name="Sanseverino J."/>
            <person name="Chauhan A."/>
            <person name="Lucas S."/>
            <person name="Copeland A."/>
            <person name="Lapidus A."/>
            <person name="Del Rio T.G."/>
            <person name="Dalin E."/>
            <person name="Tice H."/>
            <person name="Bruce D."/>
            <person name="Goodwin L."/>
            <person name="Pitluck S."/>
            <person name="Sims D."/>
            <person name="Brettin T."/>
            <person name="Detter J.C."/>
            <person name="Han C."/>
            <person name="Chang Y.J."/>
            <person name="Larimer F."/>
            <person name="Land M."/>
            <person name="Hauser L."/>
            <person name="Kyrpides N.C."/>
            <person name="Mikhailova N."/>
            <person name="Moser S."/>
            <person name="Jegier P."/>
            <person name="Close D."/>
            <person name="Debruyn J.M."/>
            <person name="Wang Y."/>
            <person name="Layton A.C."/>
            <person name="Allen M.S."/>
            <person name="Sayler G.S."/>
        </authorList>
    </citation>
    <scope>NUCLEOTIDE SEQUENCE [LARGE SCALE GENOMIC DNA]</scope>
    <source>
        <strain evidence="3 4">MZ1T</strain>
    </source>
</reference>
<evidence type="ECO:0000256" key="1">
    <source>
        <dbReference type="ARBA" id="ARBA00023118"/>
    </source>
</evidence>
<dbReference type="SUPFAM" id="SSF81301">
    <property type="entry name" value="Nucleotidyltransferase"/>
    <property type="match status" value="1"/>
</dbReference>
<sequence length="434" mass="49946">MSANLFEQFRTNLQVANSDAISNSYRAITKRLNKDFWDIDSEEQHCLQVGSYGRHTAIRDVSDLDMVFELPQSVYERVSKVNANGPSQLLQEVRKSLKERYPASDIRAAQQVVQVHFEKYRIEVLPAFKQADGRYRYGDANDGGSWDNYCNPRAEINALNTQNKTSNRNLKRVCKMLRAWKNKHGAPMSGMLIDTLVSRFFQENTSYNDKSYSSYPALTRDVFAFLGNLDEQDYWLAPGSRSRVQTKGKFQRKAKKAAAKCQDALDAGKDTKKVKLWKEVFGRRFPSLQTDSATKAFVEARQDTKTEQFIEDLYPVDIQYSLDIECIVAYAGNEETRYRFMESVFPWLKLGRSLTFIIVNCNVPEPYEIFWKVRNVGVVAERRNMIRGHITRDTGRRQAVETTSFGGEHFVECYVIKDGICVARDLIEVPIEIT</sequence>
<dbReference type="InterPro" id="IPR040511">
    <property type="entry name" value="AGS_C"/>
</dbReference>
<keyword evidence="4" id="KW-1185">Reference proteome</keyword>
<dbReference type="STRING" id="85643.Tmz1t_2084"/>
<dbReference type="GO" id="GO:0051607">
    <property type="term" value="P:defense response to virus"/>
    <property type="evidence" value="ECO:0007669"/>
    <property type="project" value="UniProtKB-KW"/>
</dbReference>
<proteinExistence type="predicted"/>
<dbReference type="Proteomes" id="UP000002186">
    <property type="component" value="Chromosome"/>
</dbReference>
<dbReference type="Gene3D" id="3.30.460.10">
    <property type="entry name" value="Beta Polymerase, domain 2"/>
    <property type="match status" value="1"/>
</dbReference>